<evidence type="ECO:0000313" key="2">
    <source>
        <dbReference type="Proteomes" id="UP000827872"/>
    </source>
</evidence>
<keyword evidence="2" id="KW-1185">Reference proteome</keyword>
<accession>A0ACB8FT88</accession>
<dbReference type="Proteomes" id="UP000827872">
    <property type="component" value="Linkage Group LG06"/>
</dbReference>
<evidence type="ECO:0000313" key="1">
    <source>
        <dbReference type="EMBL" id="KAH8008391.1"/>
    </source>
</evidence>
<proteinExistence type="predicted"/>
<sequence>MIEGQGEYRQLDLAYLGLEGLPFFADEPQDLEVTAGTPFNLTCGAQGPPDPVQVIWLQDSIPLNLLGDPLSRTPSALAVRGE</sequence>
<reference evidence="1" key="1">
    <citation type="submission" date="2021-08" db="EMBL/GenBank/DDBJ databases">
        <title>The first chromosome-level gecko genome reveals the dynamic sex chromosomes of Neotropical dwarf geckos (Sphaerodactylidae: Sphaerodactylus).</title>
        <authorList>
            <person name="Pinto B.J."/>
            <person name="Keating S.E."/>
            <person name="Gamble T."/>
        </authorList>
    </citation>
    <scope>NUCLEOTIDE SEQUENCE</scope>
    <source>
        <strain evidence="1">TG3544</strain>
    </source>
</reference>
<protein>
    <submittedName>
        <fullName evidence="1">Uncharacterized protein</fullName>
    </submittedName>
</protein>
<name>A0ACB8FT88_9SAUR</name>
<comment type="caution">
    <text evidence="1">The sequence shown here is derived from an EMBL/GenBank/DDBJ whole genome shotgun (WGS) entry which is preliminary data.</text>
</comment>
<organism evidence="1 2">
    <name type="scientific">Sphaerodactylus townsendi</name>
    <dbReference type="NCBI Taxonomy" id="933632"/>
    <lineage>
        <taxon>Eukaryota</taxon>
        <taxon>Metazoa</taxon>
        <taxon>Chordata</taxon>
        <taxon>Craniata</taxon>
        <taxon>Vertebrata</taxon>
        <taxon>Euteleostomi</taxon>
        <taxon>Lepidosauria</taxon>
        <taxon>Squamata</taxon>
        <taxon>Bifurcata</taxon>
        <taxon>Gekkota</taxon>
        <taxon>Sphaerodactylidae</taxon>
        <taxon>Sphaerodactylus</taxon>
    </lineage>
</organism>
<gene>
    <name evidence="1" type="ORF">K3G42_029412</name>
</gene>
<dbReference type="EMBL" id="CM037619">
    <property type="protein sequence ID" value="KAH8008391.1"/>
    <property type="molecule type" value="Genomic_DNA"/>
</dbReference>